<dbReference type="Proteomes" id="UP000034805">
    <property type="component" value="Unassembled WGS sequence"/>
</dbReference>
<dbReference type="InterPro" id="IPR015943">
    <property type="entry name" value="WD40/YVTN_repeat-like_dom_sf"/>
</dbReference>
<dbReference type="EMBL" id="JARO02000426">
    <property type="protein sequence ID" value="KPP78606.1"/>
    <property type="molecule type" value="Genomic_DNA"/>
</dbReference>
<keyword evidence="1" id="KW-0963">Cytoplasm</keyword>
<feature type="compositionally biased region" description="Basic and acidic residues" evidence="4">
    <location>
        <begin position="179"/>
        <end position="197"/>
    </location>
</feature>
<dbReference type="GO" id="GO:0005868">
    <property type="term" value="C:cytoplasmic dynein complex"/>
    <property type="evidence" value="ECO:0007669"/>
    <property type="project" value="TreeGrafter"/>
</dbReference>
<comment type="caution">
    <text evidence="5">The sequence shown here is derived from an EMBL/GenBank/DDBJ whole genome shotgun (WGS) entry which is preliminary data.</text>
</comment>
<dbReference type="AlphaFoldDB" id="A0A0P7VQR2"/>
<accession>A0A0P7VQR2</accession>
<evidence type="ECO:0000256" key="3">
    <source>
        <dbReference type="ARBA" id="ARBA00022737"/>
    </source>
</evidence>
<sequence>MFYFPSFRRDIAGSPVAEADDRSTTGCVCEVPPSLRGHGGTSGGWGRAGRLPVWGRAPPVTGVQAQPCSAQTAFFWGSTTLHQLSSKSERVARATLGSWGLCSGGGDVGEIPLGLGAKERGTRAPGGRHILPPCHPCEGLAARVGGGVSHGCCFSSDEEEDEEEITDPTPGPEPEQQEAEEKQHSKEVHPRELTEEEKQQILHSEEFLIFFDRSIRVAERALAEDSHIFFDYSGQDLQDKEGDEMRSPLVTHSSPALESEFASRGKKSSVVSVGFARFHPNLVVGGTYSGQIVLWDNRSHRRTPVQRTPLSATAHTVSSKDPFSAGALSSNSLGIGPDYHNFCTLASSVNG</sequence>
<evidence type="ECO:0000256" key="1">
    <source>
        <dbReference type="ARBA" id="ARBA00022490"/>
    </source>
</evidence>
<proteinExistence type="predicted"/>
<feature type="compositionally biased region" description="Acidic residues" evidence="4">
    <location>
        <begin position="156"/>
        <end position="166"/>
    </location>
</feature>
<reference evidence="5 6" key="1">
    <citation type="submission" date="2015-08" db="EMBL/GenBank/DDBJ databases">
        <title>The genome of the Asian arowana (Scleropages formosus).</title>
        <authorList>
            <person name="Tan M.H."/>
            <person name="Gan H.M."/>
            <person name="Croft L.J."/>
            <person name="Austin C.M."/>
        </authorList>
    </citation>
    <scope>NUCLEOTIDE SEQUENCE [LARGE SCALE GENOMIC DNA]</scope>
    <source>
        <strain evidence="5">Aro1</strain>
    </source>
</reference>
<feature type="region of interest" description="Disordered" evidence="4">
    <location>
        <begin position="153"/>
        <end position="197"/>
    </location>
</feature>
<evidence type="ECO:0000313" key="6">
    <source>
        <dbReference type="Proteomes" id="UP000034805"/>
    </source>
</evidence>
<protein>
    <submittedName>
        <fullName evidence="5">Uncharacterized protein</fullName>
    </submittedName>
</protein>
<evidence type="ECO:0000256" key="4">
    <source>
        <dbReference type="SAM" id="MobiDB-lite"/>
    </source>
</evidence>
<evidence type="ECO:0000256" key="2">
    <source>
        <dbReference type="ARBA" id="ARBA00022574"/>
    </source>
</evidence>
<name>A0A0P7VQR2_SCLFO</name>
<gene>
    <name evidence="5" type="ORF">Z043_101887</name>
</gene>
<dbReference type="GO" id="GO:0045503">
    <property type="term" value="F:dynein light chain binding"/>
    <property type="evidence" value="ECO:0007669"/>
    <property type="project" value="TreeGrafter"/>
</dbReference>
<dbReference type="Gene3D" id="2.130.10.10">
    <property type="entry name" value="YVTN repeat-like/Quinoprotein amine dehydrogenase"/>
    <property type="match status" value="1"/>
</dbReference>
<dbReference type="PANTHER" id="PTHR12442:SF34">
    <property type="entry name" value="CYTOPLASMIC DYNEIN 1 INTERMEDIATE CHAIN 1"/>
    <property type="match status" value="1"/>
</dbReference>
<organism evidence="5 6">
    <name type="scientific">Scleropages formosus</name>
    <name type="common">Asian bonytongue</name>
    <name type="synonym">Osteoglossum formosum</name>
    <dbReference type="NCBI Taxonomy" id="113540"/>
    <lineage>
        <taxon>Eukaryota</taxon>
        <taxon>Metazoa</taxon>
        <taxon>Chordata</taxon>
        <taxon>Craniata</taxon>
        <taxon>Vertebrata</taxon>
        <taxon>Euteleostomi</taxon>
        <taxon>Actinopterygii</taxon>
        <taxon>Neopterygii</taxon>
        <taxon>Teleostei</taxon>
        <taxon>Osteoglossocephala</taxon>
        <taxon>Osteoglossomorpha</taxon>
        <taxon>Osteoglossiformes</taxon>
        <taxon>Osteoglossidae</taxon>
        <taxon>Scleropages</taxon>
    </lineage>
</organism>
<keyword evidence="3" id="KW-0677">Repeat</keyword>
<dbReference type="InterPro" id="IPR050687">
    <property type="entry name" value="Dynein_IC"/>
</dbReference>
<evidence type="ECO:0000313" key="5">
    <source>
        <dbReference type="EMBL" id="KPP78606.1"/>
    </source>
</evidence>
<dbReference type="GO" id="GO:0045504">
    <property type="term" value="F:dynein heavy chain binding"/>
    <property type="evidence" value="ECO:0007669"/>
    <property type="project" value="TreeGrafter"/>
</dbReference>
<keyword evidence="2" id="KW-0853">WD repeat</keyword>
<dbReference type="PANTHER" id="PTHR12442">
    <property type="entry name" value="DYNEIN INTERMEDIATE CHAIN"/>
    <property type="match status" value="1"/>
</dbReference>
<dbReference type="GO" id="GO:0010970">
    <property type="term" value="P:transport along microtubule"/>
    <property type="evidence" value="ECO:0007669"/>
    <property type="project" value="TreeGrafter"/>
</dbReference>